<evidence type="ECO:0000313" key="3">
    <source>
        <dbReference type="Proteomes" id="UP000830671"/>
    </source>
</evidence>
<evidence type="ECO:0000256" key="1">
    <source>
        <dbReference type="SAM" id="MobiDB-lite"/>
    </source>
</evidence>
<feature type="compositionally biased region" description="Basic and acidic residues" evidence="1">
    <location>
        <begin position="86"/>
        <end position="107"/>
    </location>
</feature>
<evidence type="ECO:0000313" key="2">
    <source>
        <dbReference type="EMBL" id="UQC91543.1"/>
    </source>
</evidence>
<protein>
    <submittedName>
        <fullName evidence="2">Uncharacterized protein</fullName>
    </submittedName>
</protein>
<dbReference type="KEGG" id="clup:CLUP02_17079"/>
<accession>A0A9Q8T953</accession>
<gene>
    <name evidence="2" type="ORF">CLUP02_17079</name>
</gene>
<proteinExistence type="predicted"/>
<sequence>MCVTVTRPVCLDPAQTPEPEGRASWGSIEVILIHNYGDGTELRQLCTSHHATFHRENPSVTHMELEQASSISSSTEFPNYTSYLPRDARGKGPELGPGRRGEKRGEQIVKGSQGQLPPAAAVVPPPTLNLKLKISYSELSSPPDLCLYLLFLLRATCSKLRFKRPGSRATRYTNGMRVMHDARCRHCDTKSPTPRSAAADYARSICFPARAAAAGQLQAVL</sequence>
<dbReference type="EMBL" id="CP019481">
    <property type="protein sequence ID" value="UQC91543.1"/>
    <property type="molecule type" value="Genomic_DNA"/>
</dbReference>
<dbReference type="AlphaFoldDB" id="A0A9Q8T953"/>
<organism evidence="2 3">
    <name type="scientific">Colletotrichum lupini</name>
    <dbReference type="NCBI Taxonomy" id="145971"/>
    <lineage>
        <taxon>Eukaryota</taxon>
        <taxon>Fungi</taxon>
        <taxon>Dikarya</taxon>
        <taxon>Ascomycota</taxon>
        <taxon>Pezizomycotina</taxon>
        <taxon>Sordariomycetes</taxon>
        <taxon>Hypocreomycetidae</taxon>
        <taxon>Glomerellales</taxon>
        <taxon>Glomerellaceae</taxon>
        <taxon>Colletotrichum</taxon>
        <taxon>Colletotrichum acutatum species complex</taxon>
    </lineage>
</organism>
<dbReference type="GeneID" id="73351004"/>
<name>A0A9Q8T953_9PEZI</name>
<dbReference type="Proteomes" id="UP000830671">
    <property type="component" value="Chromosome 9"/>
</dbReference>
<dbReference type="RefSeq" id="XP_049153141.1">
    <property type="nucleotide sequence ID" value="XM_049295994.1"/>
</dbReference>
<keyword evidence="3" id="KW-1185">Reference proteome</keyword>
<reference evidence="2" key="1">
    <citation type="journal article" date="2021" name="Mol. Plant Microbe Interact.">
        <title>Complete Genome Sequence of the Plant-Pathogenic Fungus Colletotrichum lupini.</title>
        <authorList>
            <person name="Baroncelli R."/>
            <person name="Pensec F."/>
            <person name="Da Lio D."/>
            <person name="Boufleur T."/>
            <person name="Vicente I."/>
            <person name="Sarrocco S."/>
            <person name="Picot A."/>
            <person name="Baraldi E."/>
            <person name="Sukno S."/>
            <person name="Thon M."/>
            <person name="Le Floch G."/>
        </authorList>
    </citation>
    <scope>NUCLEOTIDE SEQUENCE</scope>
    <source>
        <strain evidence="2">IMI 504893</strain>
    </source>
</reference>
<feature type="region of interest" description="Disordered" evidence="1">
    <location>
        <begin position="82"/>
        <end position="120"/>
    </location>
</feature>